<name>A0A917V547_9HYPH</name>
<evidence type="ECO:0000259" key="1">
    <source>
        <dbReference type="Pfam" id="PF18478"/>
    </source>
</evidence>
<dbReference type="RefSeq" id="WP_188914099.1">
    <property type="nucleotide sequence ID" value="NZ_BMMF01000009.1"/>
</dbReference>
<keyword evidence="3" id="KW-1185">Reference proteome</keyword>
<protein>
    <recommendedName>
        <fullName evidence="1">VapC45 PIN like domain-containing protein</fullName>
    </recommendedName>
</protein>
<dbReference type="EMBL" id="BMMF01000009">
    <property type="protein sequence ID" value="GGK41160.1"/>
    <property type="molecule type" value="Genomic_DNA"/>
</dbReference>
<reference evidence="2 3" key="1">
    <citation type="journal article" date="2014" name="Int. J. Syst. Evol. Microbiol.">
        <title>Complete genome sequence of Corynebacterium casei LMG S-19264T (=DSM 44701T), isolated from a smear-ripened cheese.</title>
        <authorList>
            <consortium name="US DOE Joint Genome Institute (JGI-PGF)"/>
            <person name="Walter F."/>
            <person name="Albersmeier A."/>
            <person name="Kalinowski J."/>
            <person name="Ruckert C."/>
        </authorList>
    </citation>
    <scope>NUCLEOTIDE SEQUENCE [LARGE SCALE GENOMIC DNA]</scope>
    <source>
        <strain evidence="2 3">CGMCC 1.9161</strain>
    </source>
</reference>
<gene>
    <name evidence="2" type="ORF">GCM10011322_30380</name>
</gene>
<dbReference type="Pfam" id="PF18478">
    <property type="entry name" value="PIN_10"/>
    <property type="match status" value="1"/>
</dbReference>
<accession>A0A917V547</accession>
<evidence type="ECO:0000313" key="3">
    <source>
        <dbReference type="Proteomes" id="UP000600449"/>
    </source>
</evidence>
<dbReference type="AlphaFoldDB" id="A0A917V547"/>
<evidence type="ECO:0000313" key="2">
    <source>
        <dbReference type="EMBL" id="GGK41160.1"/>
    </source>
</evidence>
<dbReference type="Proteomes" id="UP000600449">
    <property type="component" value="Unassembled WGS sequence"/>
</dbReference>
<comment type="caution">
    <text evidence="2">The sequence shown here is derived from an EMBL/GenBank/DDBJ whole genome shotgun (WGS) entry which is preliminary data.</text>
</comment>
<organism evidence="2 3">
    <name type="scientific">Salinarimonas ramus</name>
    <dbReference type="NCBI Taxonomy" id="690164"/>
    <lineage>
        <taxon>Bacteria</taxon>
        <taxon>Pseudomonadati</taxon>
        <taxon>Pseudomonadota</taxon>
        <taxon>Alphaproteobacteria</taxon>
        <taxon>Hyphomicrobiales</taxon>
        <taxon>Salinarimonadaceae</taxon>
        <taxon>Salinarimonas</taxon>
    </lineage>
</organism>
<proteinExistence type="predicted"/>
<feature type="domain" description="VapC45 PIN like" evidence="1">
    <location>
        <begin position="6"/>
        <end position="84"/>
    </location>
</feature>
<sequence length="145" mass="16745">MDQLTLFFDRTFGKRLPRALASLKPPAEIRWHQGERFAHDMPDDEWLSIVGRKNWVVLSQDRRFHVRDNEALAIVQHGVRCFYLPCASEDRWTSLCIFVRRHAPLIDLATRSTSPFLFDLKRNGRFYPIALPLPHTAAETAASTG</sequence>
<dbReference type="InterPro" id="IPR041375">
    <property type="entry name" value="VapC45_PIN-like"/>
</dbReference>